<sequence>MTLLTSNKRNETQMAVNFAYMYGYPLLEYGKFVTQMPNPVTNQLIHGRRLSTSKDLKVIRPNSDTLYTTIFMDLSSHDLVIEIPNIENRYWCYSFYDMYGNDIANISSLQNHQPGKYLIRFSQKDFGLHVGSALKAGYQGYANMPTPYGISISRFATNQSISDQTLVNKYQDQVRLECIPRSGSIAPPFDLSIFKDPKNNCFGKTSTAEAVMRLTAKLAPHNLSPVIEDRNWISLALMKSGIDEDTFHCSREDDLSLVYDHAENEAKASLEMPNGSLDHGNGWSSAYPEYLGNFGSHYAARYSIAKRGYLALTGDQAIYPSLSRALRLEPDGAVLLRFSRRPVLVETGFWSLTAYNAEQYLVPNSMKRYCLGDRDNMKFMDGTPLSNLGKDGEFCILLQPSDCMPPKEWVDNWLPSPASGGKMSITLRWYGAKEEMMTKAYEYPRLEFIKAITESAKSML</sequence>
<dbReference type="SUPFAM" id="SSF160935">
    <property type="entry name" value="VPA0735-like"/>
    <property type="match status" value="1"/>
</dbReference>
<evidence type="ECO:0008006" key="5">
    <source>
        <dbReference type="Google" id="ProtNLM"/>
    </source>
</evidence>
<proteinExistence type="predicted"/>
<dbReference type="Pfam" id="PF06742">
    <property type="entry name" value="DUF1214"/>
    <property type="match status" value="1"/>
</dbReference>
<dbReference type="InterPro" id="IPR010621">
    <property type="entry name" value="DUF1214"/>
</dbReference>
<feature type="domain" description="DUF1214" evidence="1">
    <location>
        <begin position="337"/>
        <end position="433"/>
    </location>
</feature>
<dbReference type="OrthoDB" id="2018906at2759"/>
<dbReference type="PANTHER" id="PTHR36509">
    <property type="entry name" value="BLL3101 PROTEIN"/>
    <property type="match status" value="1"/>
</dbReference>
<protein>
    <recommendedName>
        <fullName evidence="5">DUF1254 domain-containing protein</fullName>
    </recommendedName>
</protein>
<accession>A0A1V6TFT8</accession>
<comment type="caution">
    <text evidence="3">The sequence shown here is derived from an EMBL/GenBank/DDBJ whole genome shotgun (WGS) entry which is preliminary data.</text>
</comment>
<dbReference type="Gene3D" id="2.60.40.1610">
    <property type="entry name" value="Domain of unknown function DUF1254"/>
    <property type="match status" value="1"/>
</dbReference>
<dbReference type="InterPro" id="IPR037049">
    <property type="entry name" value="DUF1214_C_sf"/>
</dbReference>
<evidence type="ECO:0000313" key="4">
    <source>
        <dbReference type="Proteomes" id="UP000191285"/>
    </source>
</evidence>
<dbReference type="AlphaFoldDB" id="A0A1V6TFT8"/>
<dbReference type="InterPro" id="IPR037050">
    <property type="entry name" value="DUF1254_sf"/>
</dbReference>
<keyword evidence="4" id="KW-1185">Reference proteome</keyword>
<dbReference type="PANTHER" id="PTHR36509:SF2">
    <property type="entry name" value="BLL3101 PROTEIN"/>
    <property type="match status" value="1"/>
</dbReference>
<dbReference type="Pfam" id="PF06863">
    <property type="entry name" value="DUF1254"/>
    <property type="match status" value="1"/>
</dbReference>
<reference evidence="4" key="1">
    <citation type="journal article" date="2017" name="Nat. Microbiol.">
        <title>Global analysis of biosynthetic gene clusters reveals vast potential of secondary metabolite production in Penicillium species.</title>
        <authorList>
            <person name="Nielsen J.C."/>
            <person name="Grijseels S."/>
            <person name="Prigent S."/>
            <person name="Ji B."/>
            <person name="Dainat J."/>
            <person name="Nielsen K.F."/>
            <person name="Frisvad J.C."/>
            <person name="Workman M."/>
            <person name="Nielsen J."/>
        </authorList>
    </citation>
    <scope>NUCLEOTIDE SEQUENCE [LARGE SCALE GENOMIC DNA]</scope>
    <source>
        <strain evidence="4">IBT 24891</strain>
    </source>
</reference>
<evidence type="ECO:0000259" key="2">
    <source>
        <dbReference type="Pfam" id="PF06863"/>
    </source>
</evidence>
<dbReference type="EMBL" id="MLKD01000006">
    <property type="protein sequence ID" value="OQE25111.1"/>
    <property type="molecule type" value="Genomic_DNA"/>
</dbReference>
<organism evidence="3 4">
    <name type="scientific">Penicillium steckii</name>
    <dbReference type="NCBI Taxonomy" id="303698"/>
    <lineage>
        <taxon>Eukaryota</taxon>
        <taxon>Fungi</taxon>
        <taxon>Dikarya</taxon>
        <taxon>Ascomycota</taxon>
        <taxon>Pezizomycotina</taxon>
        <taxon>Eurotiomycetes</taxon>
        <taxon>Eurotiomycetidae</taxon>
        <taxon>Eurotiales</taxon>
        <taxon>Aspergillaceae</taxon>
        <taxon>Penicillium</taxon>
    </lineage>
</organism>
<dbReference type="Proteomes" id="UP000191285">
    <property type="component" value="Unassembled WGS sequence"/>
</dbReference>
<dbReference type="Gene3D" id="2.60.120.600">
    <property type="entry name" value="Domain of unknown function DUF1214, C-terminal domain"/>
    <property type="match status" value="1"/>
</dbReference>
<gene>
    <name evidence="3" type="ORF">PENSTE_c006G07630</name>
</gene>
<name>A0A1V6TFT8_9EURO</name>
<evidence type="ECO:0000313" key="3">
    <source>
        <dbReference type="EMBL" id="OQE25111.1"/>
    </source>
</evidence>
<dbReference type="InterPro" id="IPR010679">
    <property type="entry name" value="DUF1254"/>
</dbReference>
<feature type="domain" description="DUF1254" evidence="2">
    <location>
        <begin position="42"/>
        <end position="176"/>
    </location>
</feature>
<evidence type="ECO:0000259" key="1">
    <source>
        <dbReference type="Pfam" id="PF06742"/>
    </source>
</evidence>